<sequence>MAIRLERLEKTYPESEQPVLTDVSVEVKDGEFFVIVGPSGCGKSTLLRMIAGLTSITAGRLLINDQPANKLPPKDRQLSMVFQSYALFPFLSVEANVGFGLKARHQTPAEITERVNYALEMVNLTEFRTRKPKALSGGQRQRVALARAIASEAKICLMDEPLSNLDAQLRAKMRIELKQLQRKLGLTVIYVTHDQVEAMTMADRVMVLKHRQVQQIDTPLNLYQRPKNEFVASFFGTPQINLLAATVQQQHLLINADLDFAIERPIEDGTEVTVGIRPNQLQFQVTVRNANARIESVAYLGDQVVATAVLSDDQTVRLVSDNTQLIKVGDLIRITGVSELTVFEQKTGNLMLVEKGSERDAAVTAG</sequence>
<evidence type="ECO:0000313" key="9">
    <source>
        <dbReference type="Proteomes" id="UP000051442"/>
    </source>
</evidence>
<dbReference type="EMBL" id="AYZM01000109">
    <property type="protein sequence ID" value="KRN21607.1"/>
    <property type="molecule type" value="Genomic_DNA"/>
</dbReference>
<dbReference type="SUPFAM" id="SSF52540">
    <property type="entry name" value="P-loop containing nucleoside triphosphate hydrolases"/>
    <property type="match status" value="1"/>
</dbReference>
<dbReference type="InterPro" id="IPR017871">
    <property type="entry name" value="ABC_transporter-like_CS"/>
</dbReference>
<keyword evidence="9" id="KW-1185">Reference proteome</keyword>
<reference evidence="8 9" key="1">
    <citation type="journal article" date="2015" name="Genome Announc.">
        <title>Expanding the biotechnology potential of lactobacilli through comparative genomics of 213 strains and associated genera.</title>
        <authorList>
            <person name="Sun Z."/>
            <person name="Harris H.M."/>
            <person name="McCann A."/>
            <person name="Guo C."/>
            <person name="Argimon S."/>
            <person name="Zhang W."/>
            <person name="Yang X."/>
            <person name="Jeffery I.B."/>
            <person name="Cooney J.C."/>
            <person name="Kagawa T.F."/>
            <person name="Liu W."/>
            <person name="Song Y."/>
            <person name="Salvetti E."/>
            <person name="Wrobel A."/>
            <person name="Rasinkangas P."/>
            <person name="Parkhill J."/>
            <person name="Rea M.C."/>
            <person name="O'Sullivan O."/>
            <person name="Ritari J."/>
            <person name="Douillard F.P."/>
            <person name="Paul Ross R."/>
            <person name="Yang R."/>
            <person name="Briner A.E."/>
            <person name="Felis G.E."/>
            <person name="de Vos W.M."/>
            <person name="Barrangou R."/>
            <person name="Klaenhammer T.R."/>
            <person name="Caufield P.W."/>
            <person name="Cui Y."/>
            <person name="Zhang H."/>
            <person name="O'Toole P.W."/>
        </authorList>
    </citation>
    <scope>NUCLEOTIDE SEQUENCE [LARGE SCALE GENOMIC DNA]</scope>
    <source>
        <strain evidence="8 9">DSM 23365</strain>
    </source>
</reference>
<dbReference type="RefSeq" id="WP_057151992.1">
    <property type="nucleotide sequence ID" value="NZ_AYZM01000109.1"/>
</dbReference>
<keyword evidence="1" id="KW-0813">Transport</keyword>
<dbReference type="PATRIC" id="fig|1423804.4.peg.1051"/>
<dbReference type="SUPFAM" id="SSF50331">
    <property type="entry name" value="MOP-like"/>
    <property type="match status" value="1"/>
</dbReference>
<evidence type="ECO:0000256" key="2">
    <source>
        <dbReference type="ARBA" id="ARBA00022475"/>
    </source>
</evidence>
<feature type="domain" description="ABC transporter" evidence="7">
    <location>
        <begin position="3"/>
        <end position="235"/>
    </location>
</feature>
<keyword evidence="5" id="KW-1278">Translocase</keyword>
<dbReference type="Proteomes" id="UP000051442">
    <property type="component" value="Unassembled WGS sequence"/>
</dbReference>
<dbReference type="InterPro" id="IPR013611">
    <property type="entry name" value="Transp-assoc_OB_typ2"/>
</dbReference>
<evidence type="ECO:0000256" key="1">
    <source>
        <dbReference type="ARBA" id="ARBA00022448"/>
    </source>
</evidence>
<dbReference type="Pfam" id="PF08402">
    <property type="entry name" value="TOBE_2"/>
    <property type="match status" value="1"/>
</dbReference>
<dbReference type="AlphaFoldDB" id="A0A0R2F7T0"/>
<keyword evidence="2" id="KW-1003">Cell membrane</keyword>
<evidence type="ECO:0000256" key="6">
    <source>
        <dbReference type="ARBA" id="ARBA00023136"/>
    </source>
</evidence>
<dbReference type="STRING" id="1423804.FD14_GL000977"/>
<dbReference type="PROSITE" id="PS50893">
    <property type="entry name" value="ABC_TRANSPORTER_2"/>
    <property type="match status" value="1"/>
</dbReference>
<dbReference type="Gene3D" id="2.40.50.100">
    <property type="match status" value="1"/>
</dbReference>
<dbReference type="InterPro" id="IPR003439">
    <property type="entry name" value="ABC_transporter-like_ATP-bd"/>
</dbReference>
<gene>
    <name evidence="8" type="ORF">FD14_GL000977</name>
</gene>
<evidence type="ECO:0000256" key="3">
    <source>
        <dbReference type="ARBA" id="ARBA00022741"/>
    </source>
</evidence>
<organism evidence="8 9">
    <name type="scientific">Secundilactobacillus similis DSM 23365 = JCM 2765</name>
    <dbReference type="NCBI Taxonomy" id="1423804"/>
    <lineage>
        <taxon>Bacteria</taxon>
        <taxon>Bacillati</taxon>
        <taxon>Bacillota</taxon>
        <taxon>Bacilli</taxon>
        <taxon>Lactobacillales</taxon>
        <taxon>Lactobacillaceae</taxon>
        <taxon>Secundilactobacillus</taxon>
    </lineage>
</organism>
<evidence type="ECO:0000256" key="5">
    <source>
        <dbReference type="ARBA" id="ARBA00022967"/>
    </source>
</evidence>
<dbReference type="GO" id="GO:0005524">
    <property type="term" value="F:ATP binding"/>
    <property type="evidence" value="ECO:0007669"/>
    <property type="project" value="UniProtKB-KW"/>
</dbReference>
<dbReference type="InterPro" id="IPR047641">
    <property type="entry name" value="ABC_transpr_MalK/UgpC-like"/>
</dbReference>
<dbReference type="GO" id="GO:0140359">
    <property type="term" value="F:ABC-type transporter activity"/>
    <property type="evidence" value="ECO:0007669"/>
    <property type="project" value="UniProtKB-ARBA"/>
</dbReference>
<dbReference type="InterPro" id="IPR003593">
    <property type="entry name" value="AAA+_ATPase"/>
</dbReference>
<proteinExistence type="predicted"/>
<dbReference type="FunFam" id="3.40.50.300:FF:000042">
    <property type="entry name" value="Maltose/maltodextrin ABC transporter, ATP-binding protein"/>
    <property type="match status" value="1"/>
</dbReference>
<protein>
    <submittedName>
        <fullName evidence="8">Sugar abc transporter, atp-binding protein</fullName>
    </submittedName>
</protein>
<keyword evidence="4 8" id="KW-0067">ATP-binding</keyword>
<dbReference type="Pfam" id="PF00005">
    <property type="entry name" value="ABC_tran"/>
    <property type="match status" value="1"/>
</dbReference>
<evidence type="ECO:0000313" key="8">
    <source>
        <dbReference type="EMBL" id="KRN21607.1"/>
    </source>
</evidence>
<accession>A0A0R2F7T0</accession>
<dbReference type="PROSITE" id="PS00211">
    <property type="entry name" value="ABC_TRANSPORTER_1"/>
    <property type="match status" value="1"/>
</dbReference>
<evidence type="ECO:0000256" key="4">
    <source>
        <dbReference type="ARBA" id="ARBA00022840"/>
    </source>
</evidence>
<dbReference type="InterPro" id="IPR027417">
    <property type="entry name" value="P-loop_NTPase"/>
</dbReference>
<dbReference type="PANTHER" id="PTHR43875">
    <property type="entry name" value="MALTODEXTRIN IMPORT ATP-BINDING PROTEIN MSMX"/>
    <property type="match status" value="1"/>
</dbReference>
<dbReference type="GO" id="GO:0016887">
    <property type="term" value="F:ATP hydrolysis activity"/>
    <property type="evidence" value="ECO:0007669"/>
    <property type="project" value="InterPro"/>
</dbReference>
<dbReference type="GO" id="GO:0055052">
    <property type="term" value="C:ATP-binding cassette (ABC) transporter complex, substrate-binding subunit-containing"/>
    <property type="evidence" value="ECO:0007669"/>
    <property type="project" value="TreeGrafter"/>
</dbReference>
<evidence type="ECO:0000259" key="7">
    <source>
        <dbReference type="PROSITE" id="PS50893"/>
    </source>
</evidence>
<keyword evidence="6" id="KW-0472">Membrane</keyword>
<dbReference type="OrthoDB" id="9790614at2"/>
<comment type="caution">
    <text evidence="8">The sequence shown here is derived from an EMBL/GenBank/DDBJ whole genome shotgun (WGS) entry which is preliminary data.</text>
</comment>
<keyword evidence="3" id="KW-0547">Nucleotide-binding</keyword>
<name>A0A0R2F7T0_9LACO</name>
<dbReference type="Gene3D" id="3.40.50.300">
    <property type="entry name" value="P-loop containing nucleotide triphosphate hydrolases"/>
    <property type="match status" value="1"/>
</dbReference>
<dbReference type="PANTHER" id="PTHR43875:SF15">
    <property type="entry name" value="TREHALOSE IMPORT ATP-BINDING PROTEIN SUGC"/>
    <property type="match status" value="1"/>
</dbReference>
<dbReference type="SMART" id="SM00382">
    <property type="entry name" value="AAA"/>
    <property type="match status" value="1"/>
</dbReference>
<dbReference type="InterPro" id="IPR008995">
    <property type="entry name" value="Mo/tungstate-bd_C_term_dom"/>
</dbReference>